<evidence type="ECO:0000313" key="1">
    <source>
        <dbReference type="EMBL" id="ORC85725.1"/>
    </source>
</evidence>
<feature type="non-terminal residue" evidence="1">
    <location>
        <position position="293"/>
    </location>
</feature>
<dbReference type="VEuPathDB" id="TriTrypDB:TM35_000331820"/>
<proteinExistence type="predicted"/>
<reference evidence="1 2" key="1">
    <citation type="submission" date="2017-03" db="EMBL/GenBank/DDBJ databases">
        <title>An alternative strategy for trypanosome survival in the mammalian bloodstream revealed through genome and transcriptome analysis of the ubiquitous bovine parasite Trypanosoma (Megatrypanum) theileri.</title>
        <authorList>
            <person name="Kelly S."/>
            <person name="Ivens A."/>
            <person name="Mott A."/>
            <person name="O'Neill E."/>
            <person name="Emms D."/>
            <person name="Macleod O."/>
            <person name="Voorheis P."/>
            <person name="Matthews J."/>
            <person name="Matthews K."/>
            <person name="Carrington M."/>
        </authorList>
    </citation>
    <scope>NUCLEOTIDE SEQUENCE [LARGE SCALE GENOMIC DNA]</scope>
    <source>
        <strain evidence="1">Edinburgh</strain>
    </source>
</reference>
<protein>
    <submittedName>
        <fullName evidence="1">MGT2 magnesium transporter</fullName>
    </submittedName>
</protein>
<comment type="caution">
    <text evidence="1">The sequence shown here is derived from an EMBL/GenBank/DDBJ whole genome shotgun (WGS) entry which is preliminary data.</text>
</comment>
<dbReference type="Proteomes" id="UP000192257">
    <property type="component" value="Unassembled WGS sequence"/>
</dbReference>
<dbReference type="OrthoDB" id="29879at2759"/>
<dbReference type="SUPFAM" id="SSF143865">
    <property type="entry name" value="CorA soluble domain-like"/>
    <property type="match status" value="1"/>
</dbReference>
<dbReference type="PANTHER" id="PTHR21535:SF95">
    <property type="entry name" value="MGT2 MAGNESIUM TRANSPORTER"/>
    <property type="match status" value="1"/>
</dbReference>
<accession>A0A1X0NLX5</accession>
<dbReference type="GeneID" id="39988718"/>
<keyword evidence="2" id="KW-1185">Reference proteome</keyword>
<dbReference type="AlphaFoldDB" id="A0A1X0NLX5"/>
<dbReference type="EMBL" id="NBCO01000033">
    <property type="protein sequence ID" value="ORC85725.1"/>
    <property type="molecule type" value="Genomic_DNA"/>
</dbReference>
<gene>
    <name evidence="1" type="ORF">TM35_000331820</name>
</gene>
<name>A0A1X0NLX5_9TRYP</name>
<sequence>MMTDDVVVGVSRGLDVHRTRPCCIITRQSPGETVEVQKFDSAEGALSFTRKLSTGQDNSFMWVDLQGTGMEQNRRVLQLLFPEMQSSQMEAVLDADAEDVVELQPVKGQYLIGSLACARGRGRGLSSTSTADGDAEGDAISCSFACSERCLVTVHTAPFVGLAELLCHVEVEGGRKRQGRQPMGRESHGAVDILRGSAVLCALICFTCETYLPDPTSLISEVDCIDEIVMLVAPGKRDQADLLRRISVLRRRMAAVNRQLYMKEKLLQELMGPTMRTTFVSRDPRTVCAYRET</sequence>
<dbReference type="PANTHER" id="PTHR21535">
    <property type="entry name" value="MAGNESIUM AND COBALT TRANSPORT PROTEIN/MITOCHONDRIAL IMPORT INNER MEMBRANE TRANSLOCASE SUBUNIT TIM8"/>
    <property type="match status" value="1"/>
</dbReference>
<dbReference type="STRING" id="67003.A0A1X0NLX5"/>
<evidence type="ECO:0000313" key="2">
    <source>
        <dbReference type="Proteomes" id="UP000192257"/>
    </source>
</evidence>
<dbReference type="InterPro" id="IPR045861">
    <property type="entry name" value="CorA_cytoplasmic_dom"/>
</dbReference>
<dbReference type="RefSeq" id="XP_028879791.1">
    <property type="nucleotide sequence ID" value="XM_029028938.1"/>
</dbReference>
<organism evidence="1 2">
    <name type="scientific">Trypanosoma theileri</name>
    <dbReference type="NCBI Taxonomy" id="67003"/>
    <lineage>
        <taxon>Eukaryota</taxon>
        <taxon>Discoba</taxon>
        <taxon>Euglenozoa</taxon>
        <taxon>Kinetoplastea</taxon>
        <taxon>Metakinetoplastina</taxon>
        <taxon>Trypanosomatida</taxon>
        <taxon>Trypanosomatidae</taxon>
        <taxon>Trypanosoma</taxon>
    </lineage>
</organism>